<proteinExistence type="predicted"/>
<comment type="caution">
    <text evidence="1">The sequence shown here is derived from an EMBL/GenBank/DDBJ whole genome shotgun (WGS) entry which is preliminary data.</text>
</comment>
<organism evidence="1 2">
    <name type="scientific">Hibiscus sabdariffa</name>
    <name type="common">roselle</name>
    <dbReference type="NCBI Taxonomy" id="183260"/>
    <lineage>
        <taxon>Eukaryota</taxon>
        <taxon>Viridiplantae</taxon>
        <taxon>Streptophyta</taxon>
        <taxon>Embryophyta</taxon>
        <taxon>Tracheophyta</taxon>
        <taxon>Spermatophyta</taxon>
        <taxon>Magnoliopsida</taxon>
        <taxon>eudicotyledons</taxon>
        <taxon>Gunneridae</taxon>
        <taxon>Pentapetalae</taxon>
        <taxon>rosids</taxon>
        <taxon>malvids</taxon>
        <taxon>Malvales</taxon>
        <taxon>Malvaceae</taxon>
        <taxon>Malvoideae</taxon>
        <taxon>Hibiscus</taxon>
    </lineage>
</organism>
<keyword evidence="2" id="KW-1185">Reference proteome</keyword>
<dbReference type="InterPro" id="IPR046345">
    <property type="entry name" value="TraB_PrgY-like"/>
</dbReference>
<evidence type="ECO:0000313" key="2">
    <source>
        <dbReference type="Proteomes" id="UP001396334"/>
    </source>
</evidence>
<evidence type="ECO:0000313" key="1">
    <source>
        <dbReference type="EMBL" id="KAK8486455.1"/>
    </source>
</evidence>
<dbReference type="Proteomes" id="UP001396334">
    <property type="component" value="Unassembled WGS sequence"/>
</dbReference>
<reference evidence="1 2" key="1">
    <citation type="journal article" date="2024" name="G3 (Bethesda)">
        <title>Genome assembly of Hibiscus sabdariffa L. provides insights into metabolisms of medicinal natural products.</title>
        <authorList>
            <person name="Kim T."/>
        </authorList>
    </citation>
    <scope>NUCLEOTIDE SEQUENCE [LARGE SCALE GENOMIC DNA]</scope>
    <source>
        <strain evidence="1">TK-2024</strain>
        <tissue evidence="1">Old leaves</tissue>
    </source>
</reference>
<accession>A0ABR2A0U9</accession>
<dbReference type="PANTHER" id="PTHR21530">
    <property type="entry name" value="PHEROMONE SHUTDOWN PROTEIN"/>
    <property type="match status" value="1"/>
</dbReference>
<protein>
    <submittedName>
        <fullName evidence="1">Uncharacterized protein</fullName>
    </submittedName>
</protein>
<name>A0ABR2A0U9_9ROSI</name>
<sequence>MPNFPRSYQRTWRISRANLLLTVANSMCTWLGLRMSRRQESCREVEAVISYLKPQVVFLELCSSRVGAFNTRNLKDLKVPSVVEMVEMWGKNHNLFAILYIRHLAKIARLLEVVSGSEFRVAYEEARKYGANVILGDRPNHLKDMDGDDKQTLQEMKENFPTLFETLIDERDQYMSSTLLSVARKHSSVVAVKRVRQAMVGASSDA</sequence>
<dbReference type="CDD" id="cd14726">
    <property type="entry name" value="TraB_PrgY-like"/>
    <property type="match status" value="1"/>
</dbReference>
<gene>
    <name evidence="1" type="ORF">V6N11_045117</name>
</gene>
<dbReference type="EMBL" id="JBBPBN010000440">
    <property type="protein sequence ID" value="KAK8486455.1"/>
    <property type="molecule type" value="Genomic_DNA"/>
</dbReference>
<dbReference type="PANTHER" id="PTHR21530:SF7">
    <property type="entry name" value="TRAB DOMAIN-CONTAINING PROTEIN"/>
    <property type="match status" value="1"/>
</dbReference>